<evidence type="ECO:0000313" key="2">
    <source>
        <dbReference type="Proteomes" id="UP001597402"/>
    </source>
</evidence>
<dbReference type="RefSeq" id="WP_376878068.1">
    <property type="nucleotide sequence ID" value="NZ_JBHUHP010000016.1"/>
</dbReference>
<organism evidence="1 2">
    <name type="scientific">Blastococcus deserti</name>
    <dbReference type="NCBI Taxonomy" id="2259033"/>
    <lineage>
        <taxon>Bacteria</taxon>
        <taxon>Bacillati</taxon>
        <taxon>Actinomycetota</taxon>
        <taxon>Actinomycetes</taxon>
        <taxon>Geodermatophilales</taxon>
        <taxon>Geodermatophilaceae</taxon>
        <taxon>Blastococcus</taxon>
    </lineage>
</organism>
<protein>
    <recommendedName>
        <fullName evidence="3">SnoaL-like protein</fullName>
    </recommendedName>
</protein>
<evidence type="ECO:0000313" key="1">
    <source>
        <dbReference type="EMBL" id="MFD2093028.1"/>
    </source>
</evidence>
<proteinExistence type="predicted"/>
<dbReference type="EMBL" id="JBHUHP010000016">
    <property type="protein sequence ID" value="MFD2093028.1"/>
    <property type="molecule type" value="Genomic_DNA"/>
</dbReference>
<sequence>MRAAAAWVEALVQGDSDTARLMLCTGGLDAFPDGQALQAEFDRVAGGGETAPSIVGVERRGDRDRVLFVGRDASDGPVAFRVSVLVAPYGRSICGFSAA</sequence>
<comment type="caution">
    <text evidence="1">The sequence shown here is derived from an EMBL/GenBank/DDBJ whole genome shotgun (WGS) entry which is preliminary data.</text>
</comment>
<name>A0ABW4XEY7_9ACTN</name>
<keyword evidence="2" id="KW-1185">Reference proteome</keyword>
<gene>
    <name evidence="1" type="ORF">ACFSHS_15750</name>
</gene>
<evidence type="ECO:0008006" key="3">
    <source>
        <dbReference type="Google" id="ProtNLM"/>
    </source>
</evidence>
<reference evidence="2" key="1">
    <citation type="journal article" date="2019" name="Int. J. Syst. Evol. Microbiol.">
        <title>The Global Catalogue of Microorganisms (GCM) 10K type strain sequencing project: providing services to taxonomists for standard genome sequencing and annotation.</title>
        <authorList>
            <consortium name="The Broad Institute Genomics Platform"/>
            <consortium name="The Broad Institute Genome Sequencing Center for Infectious Disease"/>
            <person name="Wu L."/>
            <person name="Ma J."/>
        </authorList>
    </citation>
    <scope>NUCLEOTIDE SEQUENCE [LARGE SCALE GENOMIC DNA]</scope>
    <source>
        <strain evidence="2">JCM 3338</strain>
    </source>
</reference>
<dbReference type="Proteomes" id="UP001597402">
    <property type="component" value="Unassembled WGS sequence"/>
</dbReference>
<accession>A0ABW4XEY7</accession>